<dbReference type="Proteomes" id="UP000481421">
    <property type="component" value="Unassembled WGS sequence"/>
</dbReference>
<organism evidence="3 4">
    <name type="scientific">Pseudotabrizicola algicola</name>
    <dbReference type="NCBI Taxonomy" id="2709381"/>
    <lineage>
        <taxon>Bacteria</taxon>
        <taxon>Pseudomonadati</taxon>
        <taxon>Pseudomonadota</taxon>
        <taxon>Alphaproteobacteria</taxon>
        <taxon>Rhodobacterales</taxon>
        <taxon>Paracoccaceae</taxon>
        <taxon>Pseudotabrizicola</taxon>
    </lineage>
</organism>
<keyword evidence="2" id="KW-0732">Signal</keyword>
<evidence type="ECO:0008006" key="5">
    <source>
        <dbReference type="Google" id="ProtNLM"/>
    </source>
</evidence>
<evidence type="ECO:0000313" key="3">
    <source>
        <dbReference type="EMBL" id="NEX46249.1"/>
    </source>
</evidence>
<evidence type="ECO:0000256" key="2">
    <source>
        <dbReference type="SAM" id="SignalP"/>
    </source>
</evidence>
<comment type="caution">
    <text evidence="3">The sequence shown here is derived from an EMBL/GenBank/DDBJ whole genome shotgun (WGS) entry which is preliminary data.</text>
</comment>
<keyword evidence="4" id="KW-1185">Reference proteome</keyword>
<dbReference type="EMBL" id="JAAIKE010000002">
    <property type="protein sequence ID" value="NEX46249.1"/>
    <property type="molecule type" value="Genomic_DNA"/>
</dbReference>
<evidence type="ECO:0000313" key="4">
    <source>
        <dbReference type="Proteomes" id="UP000481421"/>
    </source>
</evidence>
<feature type="region of interest" description="Disordered" evidence="1">
    <location>
        <begin position="35"/>
        <end position="70"/>
    </location>
</feature>
<name>A0A6B3RT52_9RHOB</name>
<reference evidence="3 4" key="1">
    <citation type="submission" date="2020-02" db="EMBL/GenBank/DDBJ databases">
        <title>Rhodobacter algicola sp. nov., isolated from microalga culture.</title>
        <authorList>
            <person name="Park C.-Y."/>
        </authorList>
    </citation>
    <scope>NUCLEOTIDE SEQUENCE [LARGE SCALE GENOMIC DNA]</scope>
    <source>
        <strain evidence="3 4">ETT8</strain>
    </source>
</reference>
<dbReference type="RefSeq" id="WP_164610766.1">
    <property type="nucleotide sequence ID" value="NZ_JAAIKE010000002.1"/>
</dbReference>
<feature type="region of interest" description="Disordered" evidence="1">
    <location>
        <begin position="141"/>
        <end position="162"/>
    </location>
</feature>
<dbReference type="AlphaFoldDB" id="A0A6B3RT52"/>
<feature type="chain" id="PRO_5025674133" description="G5 domain-containing protein" evidence="2">
    <location>
        <begin position="23"/>
        <end position="213"/>
    </location>
</feature>
<accession>A0A6B3RT52</accession>
<protein>
    <recommendedName>
        <fullName evidence="5">G5 domain-containing protein</fullName>
    </recommendedName>
</protein>
<sequence length="213" mass="22104">MFKVLGIAATALAIAVAPVAYAKPLNAGKNGIKSNAGGGNGTEDQIGATTTNVVTTTSTTTTTDTSTGEPVVVSTTTTTQETGRVVVDTRIVGAGKNKPGNLQTTYAVTYDVYTTVGTETVKTTETYLVTETTKTNVTTTDVYDIDPGRSQDKNQAPEGQPEDIVVVGDSVTTEFKELIDTKSEVVTGSSTTVTGTTTETVVETTPCNNEQCN</sequence>
<evidence type="ECO:0000256" key="1">
    <source>
        <dbReference type="SAM" id="MobiDB-lite"/>
    </source>
</evidence>
<proteinExistence type="predicted"/>
<feature type="signal peptide" evidence="2">
    <location>
        <begin position="1"/>
        <end position="22"/>
    </location>
</feature>
<feature type="compositionally biased region" description="Low complexity" evidence="1">
    <location>
        <begin position="49"/>
        <end position="70"/>
    </location>
</feature>
<gene>
    <name evidence="3" type="ORF">G3572_08530</name>
</gene>